<dbReference type="InterPro" id="IPR011032">
    <property type="entry name" value="GroES-like_sf"/>
</dbReference>
<evidence type="ECO:0000313" key="7">
    <source>
        <dbReference type="EMBL" id="GAA1700980.1"/>
    </source>
</evidence>
<dbReference type="SUPFAM" id="SSF51735">
    <property type="entry name" value="NAD(P)-binding Rossmann-fold domains"/>
    <property type="match status" value="1"/>
</dbReference>
<evidence type="ECO:0000256" key="2">
    <source>
        <dbReference type="ARBA" id="ARBA00022723"/>
    </source>
</evidence>
<protein>
    <submittedName>
        <fullName evidence="7">Zinc-dependent alcohol dehydrogenase family protein</fullName>
    </submittedName>
</protein>
<evidence type="ECO:0000256" key="5">
    <source>
        <dbReference type="RuleBase" id="RU361277"/>
    </source>
</evidence>
<evidence type="ECO:0000256" key="1">
    <source>
        <dbReference type="ARBA" id="ARBA00001947"/>
    </source>
</evidence>
<proteinExistence type="inferred from homology"/>
<dbReference type="InterPro" id="IPR050129">
    <property type="entry name" value="Zn_alcohol_dh"/>
</dbReference>
<dbReference type="SMART" id="SM00829">
    <property type="entry name" value="PKS_ER"/>
    <property type="match status" value="1"/>
</dbReference>
<keyword evidence="2 5" id="KW-0479">Metal-binding</keyword>
<dbReference type="Proteomes" id="UP001500618">
    <property type="component" value="Unassembled WGS sequence"/>
</dbReference>
<keyword evidence="8" id="KW-1185">Reference proteome</keyword>
<reference evidence="7 8" key="1">
    <citation type="journal article" date="2019" name="Int. J. Syst. Evol. Microbiol.">
        <title>The Global Catalogue of Microorganisms (GCM) 10K type strain sequencing project: providing services to taxonomists for standard genome sequencing and annotation.</title>
        <authorList>
            <consortium name="The Broad Institute Genomics Platform"/>
            <consortium name="The Broad Institute Genome Sequencing Center for Infectious Disease"/>
            <person name="Wu L."/>
            <person name="Ma J."/>
        </authorList>
    </citation>
    <scope>NUCLEOTIDE SEQUENCE [LARGE SCALE GENOMIC DNA]</scope>
    <source>
        <strain evidence="7 8">JCM 14718</strain>
    </source>
</reference>
<name>A0ABN2I9N7_9ACTN</name>
<dbReference type="RefSeq" id="WP_344313512.1">
    <property type="nucleotide sequence ID" value="NZ_BAAANY010000023.1"/>
</dbReference>
<dbReference type="PANTHER" id="PTHR43401:SF5">
    <property type="entry name" value="ALCOHOL DEHYDROGENASE-RELATED"/>
    <property type="match status" value="1"/>
</dbReference>
<gene>
    <name evidence="7" type="ORF">GCM10009765_58150</name>
</gene>
<dbReference type="InterPro" id="IPR013149">
    <property type="entry name" value="ADH-like_C"/>
</dbReference>
<comment type="similarity">
    <text evidence="5">Belongs to the zinc-containing alcohol dehydrogenase family.</text>
</comment>
<dbReference type="Pfam" id="PF08240">
    <property type="entry name" value="ADH_N"/>
    <property type="match status" value="1"/>
</dbReference>
<organism evidence="7 8">
    <name type="scientific">Fodinicola feengrottensis</name>
    <dbReference type="NCBI Taxonomy" id="435914"/>
    <lineage>
        <taxon>Bacteria</taxon>
        <taxon>Bacillati</taxon>
        <taxon>Actinomycetota</taxon>
        <taxon>Actinomycetes</taxon>
        <taxon>Mycobacteriales</taxon>
        <taxon>Fodinicola</taxon>
    </lineage>
</organism>
<evidence type="ECO:0000313" key="8">
    <source>
        <dbReference type="Proteomes" id="UP001500618"/>
    </source>
</evidence>
<dbReference type="Gene3D" id="3.90.180.10">
    <property type="entry name" value="Medium-chain alcohol dehydrogenases, catalytic domain"/>
    <property type="match status" value="1"/>
</dbReference>
<dbReference type="InterPro" id="IPR020843">
    <property type="entry name" value="ER"/>
</dbReference>
<comment type="caution">
    <text evidence="7">The sequence shown here is derived from an EMBL/GenBank/DDBJ whole genome shotgun (WGS) entry which is preliminary data.</text>
</comment>
<dbReference type="CDD" id="cd08260">
    <property type="entry name" value="Zn_ADH6"/>
    <property type="match status" value="1"/>
</dbReference>
<sequence>MRAVVYQGFAEPPSLVEVADPVPPAGGVVVRVEATGLCRSDWHGWQGHDSDISTFPHIPGHEFAGVIASVGAGVIGWQEGDRVTAPFVFACGACPECVAGDHQVCRRQQQPGFSLPGSFADYVVVTDAATNLVALPLAVDLATGASLGCRFATAYRAVVAQGRAAAGEWAVVYGCGGVGLSAVMIAVARGLRVVAVDVSVQALELARSFGASVTVLAGDAPDAVIEATGGGAHLSLDALGSPGTCAAAVASLRRRGRHVQVGLLPGGAPDLPMGRVLAYELSVVGSHGMAAQAYPGMLSLVASGQLRPDLLITRSISLDEAPAALVALSTASPTGITMIAPSLSTT</sequence>
<dbReference type="InterPro" id="IPR002328">
    <property type="entry name" value="ADH_Zn_CS"/>
</dbReference>
<keyword evidence="3 5" id="KW-0862">Zinc</keyword>
<comment type="cofactor">
    <cofactor evidence="1 5">
        <name>Zn(2+)</name>
        <dbReference type="ChEBI" id="CHEBI:29105"/>
    </cofactor>
</comment>
<dbReference type="InterPro" id="IPR013154">
    <property type="entry name" value="ADH-like_N"/>
</dbReference>
<dbReference type="PANTHER" id="PTHR43401">
    <property type="entry name" value="L-THREONINE 3-DEHYDROGENASE"/>
    <property type="match status" value="1"/>
</dbReference>
<accession>A0ABN2I9N7</accession>
<keyword evidence="4" id="KW-0560">Oxidoreductase</keyword>
<dbReference type="InterPro" id="IPR036291">
    <property type="entry name" value="NAD(P)-bd_dom_sf"/>
</dbReference>
<evidence type="ECO:0000256" key="3">
    <source>
        <dbReference type="ARBA" id="ARBA00022833"/>
    </source>
</evidence>
<evidence type="ECO:0000259" key="6">
    <source>
        <dbReference type="SMART" id="SM00829"/>
    </source>
</evidence>
<dbReference type="SUPFAM" id="SSF50129">
    <property type="entry name" value="GroES-like"/>
    <property type="match status" value="1"/>
</dbReference>
<feature type="domain" description="Enoyl reductase (ER)" evidence="6">
    <location>
        <begin position="8"/>
        <end position="339"/>
    </location>
</feature>
<dbReference type="PROSITE" id="PS00059">
    <property type="entry name" value="ADH_ZINC"/>
    <property type="match status" value="1"/>
</dbReference>
<evidence type="ECO:0000256" key="4">
    <source>
        <dbReference type="ARBA" id="ARBA00023002"/>
    </source>
</evidence>
<dbReference type="Pfam" id="PF00107">
    <property type="entry name" value="ADH_zinc_N"/>
    <property type="match status" value="1"/>
</dbReference>
<dbReference type="EMBL" id="BAAANY010000023">
    <property type="protein sequence ID" value="GAA1700980.1"/>
    <property type="molecule type" value="Genomic_DNA"/>
</dbReference>